<dbReference type="AlphaFoldDB" id="A0A149QRY9"/>
<dbReference type="RefSeq" id="WP_062497342.1">
    <property type="nucleotide sequence ID" value="NZ_LHZB01000118.1"/>
</dbReference>
<proteinExistence type="predicted"/>
<sequence length="236" mass="27067">MAGLQKTNQPNIVKAKAPSMSSLRRSNDIVSPGGVHLPDRRGRMLMKAVIKTKDVGHILNEVASLWSDAQASFLSIGQYLLQARDIITERIKERDPDLEGRNLARAIAADYRSEVLDHLPFGRTIAVQLESVAKAFFIENRFRPEEMPNSYSTAYVMVRMTDEELEKAREKGALNANVERRTLLKFREKVAEESEEGRFEALLDRRDKLQQQQVRIKQELERLNRDIDRYENGGKD</sequence>
<organism evidence="2 3">
    <name type="scientific">Gluconobacter potus</name>
    <dbReference type="NCBI Taxonomy" id="2724927"/>
    <lineage>
        <taxon>Bacteria</taxon>
        <taxon>Pseudomonadati</taxon>
        <taxon>Pseudomonadota</taxon>
        <taxon>Alphaproteobacteria</taxon>
        <taxon>Acetobacterales</taxon>
        <taxon>Acetobacteraceae</taxon>
        <taxon>Gluconobacter</taxon>
    </lineage>
</organism>
<accession>A0A149QRY9</accession>
<protein>
    <submittedName>
        <fullName evidence="2">Uncharacterized protein</fullName>
    </submittedName>
</protein>
<feature type="coiled-coil region" evidence="1">
    <location>
        <begin position="192"/>
        <end position="233"/>
    </location>
</feature>
<evidence type="ECO:0000256" key="1">
    <source>
        <dbReference type="SAM" id="Coils"/>
    </source>
</evidence>
<gene>
    <name evidence="2" type="ORF">AD929_12580</name>
</gene>
<dbReference type="EMBL" id="LHZB01000118">
    <property type="protein sequence ID" value="KXV00060.1"/>
    <property type="molecule type" value="Genomic_DNA"/>
</dbReference>
<dbReference type="Proteomes" id="UP000075573">
    <property type="component" value="Unassembled WGS sequence"/>
</dbReference>
<keyword evidence="1" id="KW-0175">Coiled coil</keyword>
<evidence type="ECO:0000313" key="2">
    <source>
        <dbReference type="EMBL" id="KXV00060.1"/>
    </source>
</evidence>
<name>A0A149QRY9_9PROT</name>
<dbReference type="PATRIC" id="fig|442.7.peg.3340"/>
<comment type="caution">
    <text evidence="2">The sequence shown here is derived from an EMBL/GenBank/DDBJ whole genome shotgun (WGS) entry which is preliminary data.</text>
</comment>
<reference evidence="2 3" key="1">
    <citation type="submission" date="2015-06" db="EMBL/GenBank/DDBJ databases">
        <title>Improved classification and identification of acetic acid bacteria using matrix-assisted laser desorption/ionization time-of-flight mass spectrometry; Gluconobacter nephelii and Gluconobacter uchimurae are later heterotypic synonyms of Gluconobacter japonicus and Gluconobacter oxydans, respectively.</title>
        <authorList>
            <person name="Li L."/>
            <person name="Cleenwerck I."/>
            <person name="De Vuyst L."/>
            <person name="Vandamme P."/>
        </authorList>
    </citation>
    <scope>NUCLEOTIDE SEQUENCE [LARGE SCALE GENOMIC DNA]</scope>
    <source>
        <strain evidence="2 3">LMG 1764</strain>
    </source>
</reference>
<evidence type="ECO:0000313" key="3">
    <source>
        <dbReference type="Proteomes" id="UP000075573"/>
    </source>
</evidence>